<protein>
    <submittedName>
        <fullName evidence="2">M50 family metallopeptidase</fullName>
    </submittedName>
</protein>
<feature type="transmembrane region" description="Helical" evidence="1">
    <location>
        <begin position="115"/>
        <end position="135"/>
    </location>
</feature>
<name>A0A9Y2F6B6_9SPHN</name>
<keyword evidence="3" id="KW-1185">Reference proteome</keyword>
<reference evidence="2 3" key="1">
    <citation type="submission" date="2023-06" db="EMBL/GenBank/DDBJ databases">
        <title>Altererythrobacter rubellus NBRC 112769 genome.</title>
        <authorList>
            <person name="Zhang K."/>
        </authorList>
    </citation>
    <scope>NUCLEOTIDE SEQUENCE [LARGE SCALE GENOMIC DNA]</scope>
    <source>
        <strain evidence="2 3">NBRC 112769</strain>
    </source>
</reference>
<organism evidence="2 3">
    <name type="scientific">Altererythrobacter rubellus</name>
    <dbReference type="NCBI Taxonomy" id="2173831"/>
    <lineage>
        <taxon>Bacteria</taxon>
        <taxon>Pseudomonadati</taxon>
        <taxon>Pseudomonadota</taxon>
        <taxon>Alphaproteobacteria</taxon>
        <taxon>Sphingomonadales</taxon>
        <taxon>Erythrobacteraceae</taxon>
        <taxon>Altererythrobacter</taxon>
    </lineage>
</organism>
<dbReference type="RefSeq" id="WP_285975997.1">
    <property type="nucleotide sequence ID" value="NZ_CP127221.1"/>
</dbReference>
<keyword evidence="1" id="KW-0472">Membrane</keyword>
<gene>
    <name evidence="2" type="ORF">QQX03_00815</name>
</gene>
<evidence type="ECO:0000256" key="1">
    <source>
        <dbReference type="SAM" id="Phobius"/>
    </source>
</evidence>
<feature type="transmembrane region" description="Helical" evidence="1">
    <location>
        <begin position="89"/>
        <end position="108"/>
    </location>
</feature>
<evidence type="ECO:0000313" key="2">
    <source>
        <dbReference type="EMBL" id="WIW95682.1"/>
    </source>
</evidence>
<evidence type="ECO:0000313" key="3">
    <source>
        <dbReference type="Proteomes" id="UP001231445"/>
    </source>
</evidence>
<accession>A0A9Y2F6B6</accession>
<dbReference type="Pfam" id="PF13398">
    <property type="entry name" value="Peptidase_M50B"/>
    <property type="match status" value="1"/>
</dbReference>
<sequence>MHRVAPGSQAEQVGRLLIAAVLVVFAPLLPFGNYLIYPFMILGTWFHEMGHGLTAIIFGYDFERLIIYSTGSGVAESSMPADASRFSRAMIAAGGPLGPSFIGSALILASAKTRLWRPALITLSLIITISTVIWVRSSTGWIVLPAIAVGLALLAWKASAGWVRFTLQFLGMLAALSMFMSWDYLFMEQANIGGQLILSDTGAIEANLLLPHWFWALALIAAATLMIGTSLRYALREDGSGIGWR</sequence>
<keyword evidence="1" id="KW-0812">Transmembrane</keyword>
<feature type="transmembrane region" description="Helical" evidence="1">
    <location>
        <begin position="141"/>
        <end position="158"/>
    </location>
</feature>
<keyword evidence="1" id="KW-1133">Transmembrane helix</keyword>
<proteinExistence type="predicted"/>
<dbReference type="EMBL" id="CP127221">
    <property type="protein sequence ID" value="WIW95682.1"/>
    <property type="molecule type" value="Genomic_DNA"/>
</dbReference>
<feature type="transmembrane region" description="Helical" evidence="1">
    <location>
        <begin position="16"/>
        <end position="37"/>
    </location>
</feature>
<dbReference type="KEGG" id="arue:QQX03_00815"/>
<dbReference type="InterPro" id="IPR049500">
    <property type="entry name" value="Peptidase_M50B-like"/>
</dbReference>
<dbReference type="Proteomes" id="UP001231445">
    <property type="component" value="Chromosome"/>
</dbReference>
<feature type="transmembrane region" description="Helical" evidence="1">
    <location>
        <begin position="213"/>
        <end position="235"/>
    </location>
</feature>
<dbReference type="AlphaFoldDB" id="A0A9Y2F6B6"/>
<feature type="transmembrane region" description="Helical" evidence="1">
    <location>
        <begin position="165"/>
        <end position="182"/>
    </location>
</feature>